<dbReference type="Proteomes" id="UP001066276">
    <property type="component" value="Chromosome 11"/>
</dbReference>
<evidence type="ECO:0000313" key="3">
    <source>
        <dbReference type="Proteomes" id="UP001066276"/>
    </source>
</evidence>
<feature type="region of interest" description="Disordered" evidence="1">
    <location>
        <begin position="180"/>
        <end position="223"/>
    </location>
</feature>
<evidence type="ECO:0000313" key="2">
    <source>
        <dbReference type="EMBL" id="KAJ1091977.1"/>
    </source>
</evidence>
<dbReference type="AlphaFoldDB" id="A0AAV7LKE4"/>
<name>A0AAV7LKE4_PLEWA</name>
<reference evidence="2" key="1">
    <citation type="journal article" date="2022" name="bioRxiv">
        <title>Sequencing and chromosome-scale assembly of the giantPleurodeles waltlgenome.</title>
        <authorList>
            <person name="Brown T."/>
            <person name="Elewa A."/>
            <person name="Iarovenko S."/>
            <person name="Subramanian E."/>
            <person name="Araus A.J."/>
            <person name="Petzold A."/>
            <person name="Susuki M."/>
            <person name="Suzuki K.-i.T."/>
            <person name="Hayashi T."/>
            <person name="Toyoda A."/>
            <person name="Oliveira C."/>
            <person name="Osipova E."/>
            <person name="Leigh N.D."/>
            <person name="Simon A."/>
            <person name="Yun M.H."/>
        </authorList>
    </citation>
    <scope>NUCLEOTIDE SEQUENCE</scope>
    <source>
        <strain evidence="2">20211129_DDA</strain>
        <tissue evidence="2">Liver</tissue>
    </source>
</reference>
<organism evidence="2 3">
    <name type="scientific">Pleurodeles waltl</name>
    <name type="common">Iberian ribbed newt</name>
    <dbReference type="NCBI Taxonomy" id="8319"/>
    <lineage>
        <taxon>Eukaryota</taxon>
        <taxon>Metazoa</taxon>
        <taxon>Chordata</taxon>
        <taxon>Craniata</taxon>
        <taxon>Vertebrata</taxon>
        <taxon>Euteleostomi</taxon>
        <taxon>Amphibia</taxon>
        <taxon>Batrachia</taxon>
        <taxon>Caudata</taxon>
        <taxon>Salamandroidea</taxon>
        <taxon>Salamandridae</taxon>
        <taxon>Pleurodelinae</taxon>
        <taxon>Pleurodeles</taxon>
    </lineage>
</organism>
<proteinExistence type="predicted"/>
<protein>
    <submittedName>
        <fullName evidence="2">Uncharacterized protein</fullName>
    </submittedName>
</protein>
<accession>A0AAV7LKE4</accession>
<feature type="region of interest" description="Disordered" evidence="1">
    <location>
        <begin position="14"/>
        <end position="160"/>
    </location>
</feature>
<comment type="caution">
    <text evidence="2">The sequence shown here is derived from an EMBL/GenBank/DDBJ whole genome shotgun (WGS) entry which is preliminary data.</text>
</comment>
<feature type="compositionally biased region" description="Pro residues" evidence="1">
    <location>
        <begin position="121"/>
        <end position="136"/>
    </location>
</feature>
<keyword evidence="3" id="KW-1185">Reference proteome</keyword>
<gene>
    <name evidence="2" type="ORF">NDU88_005091</name>
</gene>
<evidence type="ECO:0000256" key="1">
    <source>
        <dbReference type="SAM" id="MobiDB-lite"/>
    </source>
</evidence>
<sequence length="223" mass="23926">MSLTDRSCFVAISLPSDRRGADTTANPPRAAPGGRVFLSRAPARVRLPVTPRGVPLSSPHGRPTSLSVGPSRADCTADQRPRPTRCPPTPLTQLPAGQLPLRPFRPHWPLSNRPSRQLGPLPGPTPDAAPEPPLRPSAPNALGPVRHRPLWPRREPPYPRPRLSKAATLLLCRPQAPAQDASQCAHSSPAAGTPTLQGAPGSPHIRHHDRAPRLSRSGVLRRV</sequence>
<dbReference type="EMBL" id="JANPWB010000015">
    <property type="protein sequence ID" value="KAJ1091977.1"/>
    <property type="molecule type" value="Genomic_DNA"/>
</dbReference>